<dbReference type="AlphaFoldDB" id="L8H5H3"/>
<evidence type="ECO:0000256" key="8">
    <source>
        <dbReference type="ARBA" id="ARBA00023212"/>
    </source>
</evidence>
<keyword evidence="8" id="KW-0206">Cytoskeleton</keyword>
<dbReference type="RefSeq" id="XP_004341788.1">
    <property type="nucleotide sequence ID" value="XM_004341740.1"/>
</dbReference>
<keyword evidence="7 10" id="KW-0175">Coiled coil</keyword>
<organism evidence="13 14">
    <name type="scientific">Acanthamoeba castellanii (strain ATCC 30010 / Neff)</name>
    <dbReference type="NCBI Taxonomy" id="1257118"/>
    <lineage>
        <taxon>Eukaryota</taxon>
        <taxon>Amoebozoa</taxon>
        <taxon>Discosea</taxon>
        <taxon>Longamoebia</taxon>
        <taxon>Centramoebida</taxon>
        <taxon>Acanthamoebidae</taxon>
        <taxon>Acanthamoeba</taxon>
    </lineage>
</organism>
<keyword evidence="6" id="KW-0498">Mitosis</keyword>
<dbReference type="Pfam" id="PF14932">
    <property type="entry name" value="HAUS-augmin3"/>
    <property type="match status" value="1"/>
</dbReference>
<evidence type="ECO:0000259" key="12">
    <source>
        <dbReference type="Pfam" id="PF14932"/>
    </source>
</evidence>
<evidence type="ECO:0000256" key="11">
    <source>
        <dbReference type="SAM" id="MobiDB-lite"/>
    </source>
</evidence>
<feature type="domain" description="HAUS augmin-like complex subunit 3 N-terminal" evidence="12">
    <location>
        <begin position="33"/>
        <end position="193"/>
    </location>
</feature>
<evidence type="ECO:0000256" key="5">
    <source>
        <dbReference type="ARBA" id="ARBA00022701"/>
    </source>
</evidence>
<evidence type="ECO:0000256" key="2">
    <source>
        <dbReference type="ARBA" id="ARBA00009645"/>
    </source>
</evidence>
<dbReference type="InterPro" id="IPR032733">
    <property type="entry name" value="HAUS3_N"/>
</dbReference>
<dbReference type="VEuPathDB" id="AmoebaDB:ACA1_199810"/>
<dbReference type="GO" id="GO:0005815">
    <property type="term" value="C:microtubule organizing center"/>
    <property type="evidence" value="ECO:0007669"/>
    <property type="project" value="TreeGrafter"/>
</dbReference>
<keyword evidence="14" id="KW-1185">Reference proteome</keyword>
<evidence type="ECO:0000256" key="4">
    <source>
        <dbReference type="ARBA" id="ARBA00022618"/>
    </source>
</evidence>
<reference evidence="13 14" key="1">
    <citation type="journal article" date="2013" name="Genome Biol.">
        <title>Genome of Acanthamoeba castellanii highlights extensive lateral gene transfer and early evolution of tyrosine kinase signaling.</title>
        <authorList>
            <person name="Clarke M."/>
            <person name="Lohan A.J."/>
            <person name="Liu B."/>
            <person name="Lagkouvardos I."/>
            <person name="Roy S."/>
            <person name="Zafar N."/>
            <person name="Bertelli C."/>
            <person name="Schilde C."/>
            <person name="Kianianmomeni A."/>
            <person name="Burglin T.R."/>
            <person name="Frech C."/>
            <person name="Turcotte B."/>
            <person name="Kopec K.O."/>
            <person name="Synnott J.M."/>
            <person name="Choo C."/>
            <person name="Paponov I."/>
            <person name="Finkler A."/>
            <person name="Soon Heng Tan C."/>
            <person name="Hutchins A.P."/>
            <person name="Weinmeier T."/>
            <person name="Rattei T."/>
            <person name="Chu J.S."/>
            <person name="Gimenez G."/>
            <person name="Irimia M."/>
            <person name="Rigden D.J."/>
            <person name="Fitzpatrick D.A."/>
            <person name="Lorenzo-Morales J."/>
            <person name="Bateman A."/>
            <person name="Chiu C.H."/>
            <person name="Tang P."/>
            <person name="Hegemann P."/>
            <person name="Fromm H."/>
            <person name="Raoult D."/>
            <person name="Greub G."/>
            <person name="Miranda-Saavedra D."/>
            <person name="Chen N."/>
            <person name="Nash P."/>
            <person name="Ginger M.L."/>
            <person name="Horn M."/>
            <person name="Schaap P."/>
            <person name="Caler L."/>
            <person name="Loftus B."/>
        </authorList>
    </citation>
    <scope>NUCLEOTIDE SEQUENCE [LARGE SCALE GENOMIC DNA]</scope>
    <source>
        <strain evidence="13 14">Neff</strain>
    </source>
</reference>
<dbReference type="GO" id="GO:0070652">
    <property type="term" value="C:HAUS complex"/>
    <property type="evidence" value="ECO:0007669"/>
    <property type="project" value="InterPro"/>
</dbReference>
<dbReference type="OMA" id="QICALAC"/>
<dbReference type="GO" id="GO:0005874">
    <property type="term" value="C:microtubule"/>
    <property type="evidence" value="ECO:0007669"/>
    <property type="project" value="UniProtKB-KW"/>
</dbReference>
<dbReference type="GO" id="GO:0031023">
    <property type="term" value="P:microtubule organizing center organization"/>
    <property type="evidence" value="ECO:0007669"/>
    <property type="project" value="TreeGrafter"/>
</dbReference>
<accession>L8H5H3</accession>
<keyword evidence="3" id="KW-0963">Cytoplasm</keyword>
<evidence type="ECO:0000256" key="9">
    <source>
        <dbReference type="ARBA" id="ARBA00023306"/>
    </source>
</evidence>
<keyword evidence="9" id="KW-0131">Cell cycle</keyword>
<dbReference type="STRING" id="1257118.L8H5H3"/>
<keyword evidence="5" id="KW-0493">Microtubule</keyword>
<comment type="similarity">
    <text evidence="2">Belongs to the HAUS3 family.</text>
</comment>
<dbReference type="EMBL" id="KB007932">
    <property type="protein sequence ID" value="ELR19696.1"/>
    <property type="molecule type" value="Genomic_DNA"/>
</dbReference>
<dbReference type="GO" id="GO:0051225">
    <property type="term" value="P:spindle assembly"/>
    <property type="evidence" value="ECO:0007669"/>
    <property type="project" value="InterPro"/>
</dbReference>
<evidence type="ECO:0000313" key="13">
    <source>
        <dbReference type="EMBL" id="ELR19696.1"/>
    </source>
</evidence>
<sequence>MESLNKKKNALDFAMFLKEIGYSSTARAQDFEWLFDYPSTRPFLKFLASSISSSKNVLSSDEVSHCRGIPPKDYKTCRGSRVFSQGAELEEALLRLDRLDDDAEQESEAELLRGEVDAMEAEVQRLQNRLSALESKRDKLHTLSSGCQRQTAALVTEEQEHRDHVLKVEKQLAKEYDEMGSALTELANVVEPLFLGLEGQLDEGECGKENVRASTPQPTAYAVGTCSLPFTPLHAIALDDFPLGESKYVEALMELSRARGSFSALQTFGASRYADMSDLAVKQRIAEVEGALAKMDETIARHKQKTLPQLWNALSALRVLPVLHADYDAKLERQGKRSHVLDRAATVLVGQEARHKLLHAAMQQERERQRQLYGLMSSLLSELTDHAAALQRTLGFVSRTPGALSGAAGVDPTMARVDQLLTNGSTAPWPSPHAGESSTTTSSSSTTAICGGSDAALVESAHVLVQRLSAAHAVMHALRTAQERTLAEAEQQANQICALACPPGAQDHVQLTSPAMRHGVDKLEAALHELQIAVDGVAGDYKMKQTALQHNAKEAAVERDLFERFFTDAYVPL</sequence>
<evidence type="ECO:0000256" key="1">
    <source>
        <dbReference type="ARBA" id="ARBA00004186"/>
    </source>
</evidence>
<dbReference type="GO" id="GO:0051301">
    <property type="term" value="P:cell division"/>
    <property type="evidence" value="ECO:0007669"/>
    <property type="project" value="UniProtKB-KW"/>
</dbReference>
<dbReference type="GeneID" id="14920524"/>
<dbReference type="Proteomes" id="UP000011083">
    <property type="component" value="Unassembled WGS sequence"/>
</dbReference>
<comment type="subcellular location">
    <subcellularLocation>
        <location evidence="1">Cytoplasm</location>
        <location evidence="1">Cytoskeleton</location>
        <location evidence="1">Spindle</location>
    </subcellularLocation>
</comment>
<evidence type="ECO:0000313" key="14">
    <source>
        <dbReference type="Proteomes" id="UP000011083"/>
    </source>
</evidence>
<feature type="coiled-coil region" evidence="10">
    <location>
        <begin position="89"/>
        <end position="143"/>
    </location>
</feature>
<gene>
    <name evidence="13" type="ORF">ACA1_199810</name>
</gene>
<name>L8H5H3_ACACF</name>
<feature type="compositionally biased region" description="Low complexity" evidence="11">
    <location>
        <begin position="437"/>
        <end position="446"/>
    </location>
</feature>
<dbReference type="GO" id="GO:0072686">
    <property type="term" value="C:mitotic spindle"/>
    <property type="evidence" value="ECO:0007669"/>
    <property type="project" value="TreeGrafter"/>
</dbReference>
<dbReference type="KEGG" id="acan:ACA1_199810"/>
<dbReference type="PANTHER" id="PTHR19378:SF0">
    <property type="entry name" value="HAUS AUGMIN-LIKE COMPLEX SUBUNIT 3"/>
    <property type="match status" value="1"/>
</dbReference>
<evidence type="ECO:0000256" key="3">
    <source>
        <dbReference type="ARBA" id="ARBA00022490"/>
    </source>
</evidence>
<dbReference type="InterPro" id="IPR026206">
    <property type="entry name" value="HAUS3"/>
</dbReference>
<dbReference type="PANTHER" id="PTHR19378">
    <property type="entry name" value="GOLGIN- RELATED"/>
    <property type="match status" value="1"/>
</dbReference>
<keyword evidence="4" id="KW-0132">Cell division</keyword>
<evidence type="ECO:0000256" key="7">
    <source>
        <dbReference type="ARBA" id="ARBA00023054"/>
    </source>
</evidence>
<evidence type="ECO:0000256" key="6">
    <source>
        <dbReference type="ARBA" id="ARBA00022776"/>
    </source>
</evidence>
<protein>
    <recommendedName>
        <fullName evidence="12">HAUS augmin-like complex subunit 3 N-terminal domain-containing protein</fullName>
    </recommendedName>
</protein>
<feature type="region of interest" description="Disordered" evidence="11">
    <location>
        <begin position="422"/>
        <end position="446"/>
    </location>
</feature>
<proteinExistence type="inferred from homology"/>
<evidence type="ECO:0000256" key="10">
    <source>
        <dbReference type="SAM" id="Coils"/>
    </source>
</evidence>